<keyword evidence="2" id="KW-1185">Reference proteome</keyword>
<comment type="caution">
    <text evidence="1">The sequence shown here is derived from an EMBL/GenBank/DDBJ whole genome shotgun (WGS) entry which is preliminary data.</text>
</comment>
<dbReference type="Proteomes" id="UP001652432">
    <property type="component" value="Unassembled WGS sequence"/>
</dbReference>
<gene>
    <name evidence="1" type="ORF">OCV77_09965</name>
</gene>
<dbReference type="EMBL" id="JAOQKJ010000007">
    <property type="protein sequence ID" value="MCU6744822.1"/>
    <property type="molecule type" value="Genomic_DNA"/>
</dbReference>
<dbReference type="SUPFAM" id="SSF56399">
    <property type="entry name" value="ADP-ribosylation"/>
    <property type="match status" value="1"/>
</dbReference>
<protein>
    <submittedName>
        <fullName evidence="1">DUF3990 domain-containing protein</fullName>
    </submittedName>
</protein>
<evidence type="ECO:0000313" key="1">
    <source>
        <dbReference type="EMBL" id="MCU6744822.1"/>
    </source>
</evidence>
<name>A0ABT2T4D7_9FIRM</name>
<evidence type="ECO:0000313" key="2">
    <source>
        <dbReference type="Proteomes" id="UP001652432"/>
    </source>
</evidence>
<accession>A0ABT2T4D7</accession>
<dbReference type="Pfam" id="PF13151">
    <property type="entry name" value="DUF3990"/>
    <property type="match status" value="1"/>
</dbReference>
<reference evidence="1 2" key="1">
    <citation type="journal article" date="2021" name="ISME Commun">
        <title>Automated analysis of genomic sequences facilitates high-throughput and comprehensive description of bacteria.</title>
        <authorList>
            <person name="Hitch T.C.A."/>
        </authorList>
    </citation>
    <scope>NUCLEOTIDE SEQUENCE [LARGE SCALE GENOMIC DNA]</scope>
    <source>
        <strain evidence="1 2">Sanger_18</strain>
    </source>
</reference>
<dbReference type="InterPro" id="IPR025051">
    <property type="entry name" value="DUF3990"/>
</dbReference>
<organism evidence="1 2">
    <name type="scientific">Suilimivivens aceti</name>
    <dbReference type="NCBI Taxonomy" id="2981774"/>
    <lineage>
        <taxon>Bacteria</taxon>
        <taxon>Bacillati</taxon>
        <taxon>Bacillota</taxon>
        <taxon>Clostridia</taxon>
        <taxon>Lachnospirales</taxon>
        <taxon>Lachnospiraceae</taxon>
        <taxon>Suilimivivens</taxon>
    </lineage>
</organism>
<dbReference type="RefSeq" id="WP_262574928.1">
    <property type="nucleotide sequence ID" value="NZ_JAOQKJ010000007.1"/>
</dbReference>
<dbReference type="Gene3D" id="3.90.228.10">
    <property type="match status" value="1"/>
</dbReference>
<sequence length="209" mass="24633">MTNIEQLSRETGIAIKQLNRLNRDKWYHGTTLESYKNICMQGVLYSYNIGTQLDFGTGFYLTESLDAASRYMDRLPELDISGKLVERKEWCVIEFEFNPFKLLFETENQYKYCNFPVHDEKFAKFVFENRLKNVYNENPHGYDIIWGVMSDSIPPEIIMSYLNNEITYENAIKALQKPQSMKQLYIGNQAICNMLHISNLVEFNKKEEN</sequence>
<proteinExistence type="predicted"/>